<feature type="region of interest" description="Disordered" evidence="1">
    <location>
        <begin position="1"/>
        <end position="473"/>
    </location>
</feature>
<protein>
    <submittedName>
        <fullName evidence="2">Uncharacterized protein</fullName>
    </submittedName>
</protein>
<dbReference type="OrthoDB" id="5430106at2759"/>
<dbReference type="InterPro" id="IPR018857">
    <property type="entry name" value="TORC1_cplx_su_TCO89"/>
</dbReference>
<feature type="region of interest" description="Disordered" evidence="1">
    <location>
        <begin position="608"/>
        <end position="642"/>
    </location>
</feature>
<evidence type="ECO:0000313" key="3">
    <source>
        <dbReference type="Proteomes" id="UP000076632"/>
    </source>
</evidence>
<evidence type="ECO:0000313" key="2">
    <source>
        <dbReference type="EMBL" id="KZF21123.1"/>
    </source>
</evidence>
<dbReference type="InParanoid" id="A0A165FLM5"/>
<organism evidence="2 3">
    <name type="scientific">Xylona heveae (strain CBS 132557 / TC161)</name>
    <dbReference type="NCBI Taxonomy" id="1328760"/>
    <lineage>
        <taxon>Eukaryota</taxon>
        <taxon>Fungi</taxon>
        <taxon>Dikarya</taxon>
        <taxon>Ascomycota</taxon>
        <taxon>Pezizomycotina</taxon>
        <taxon>Xylonomycetes</taxon>
        <taxon>Xylonales</taxon>
        <taxon>Xylonaceae</taxon>
        <taxon>Xylona</taxon>
    </lineage>
</organism>
<dbReference type="PANTHER" id="PTHR22794:SF2">
    <property type="entry name" value="THAP DOMAIN-CONTAINING PROTEIN 11"/>
    <property type="match status" value="1"/>
</dbReference>
<dbReference type="STRING" id="1328760.A0A165FLM5"/>
<feature type="compositionally biased region" description="Polar residues" evidence="1">
    <location>
        <begin position="201"/>
        <end position="217"/>
    </location>
</feature>
<feature type="compositionally biased region" description="Basic and acidic residues" evidence="1">
    <location>
        <begin position="631"/>
        <end position="642"/>
    </location>
</feature>
<feature type="region of interest" description="Disordered" evidence="1">
    <location>
        <begin position="552"/>
        <end position="584"/>
    </location>
</feature>
<proteinExistence type="predicted"/>
<feature type="compositionally biased region" description="Basic residues" evidence="1">
    <location>
        <begin position="46"/>
        <end position="58"/>
    </location>
</feature>
<evidence type="ECO:0000256" key="1">
    <source>
        <dbReference type="SAM" id="MobiDB-lite"/>
    </source>
</evidence>
<feature type="compositionally biased region" description="Basic residues" evidence="1">
    <location>
        <begin position="151"/>
        <end position="162"/>
    </location>
</feature>
<gene>
    <name evidence="2" type="ORF">L228DRAFT_240002</name>
</gene>
<feature type="compositionally biased region" description="Polar residues" evidence="1">
    <location>
        <begin position="459"/>
        <end position="473"/>
    </location>
</feature>
<accession>A0A165FLM5</accession>
<dbReference type="GO" id="GO:0000329">
    <property type="term" value="C:fungal-type vacuole membrane"/>
    <property type="evidence" value="ECO:0007669"/>
    <property type="project" value="TreeGrafter"/>
</dbReference>
<feature type="compositionally biased region" description="Low complexity" evidence="1">
    <location>
        <begin position="163"/>
        <end position="173"/>
    </location>
</feature>
<keyword evidence="3" id="KW-1185">Reference proteome</keyword>
<feature type="compositionally biased region" description="Polar residues" evidence="1">
    <location>
        <begin position="289"/>
        <end position="306"/>
    </location>
</feature>
<feature type="compositionally biased region" description="Low complexity" evidence="1">
    <location>
        <begin position="421"/>
        <end position="438"/>
    </location>
</feature>
<dbReference type="GO" id="GO:0031929">
    <property type="term" value="P:TOR signaling"/>
    <property type="evidence" value="ECO:0007669"/>
    <property type="project" value="InterPro"/>
</dbReference>
<dbReference type="PANTHER" id="PTHR22794">
    <property type="entry name" value="THAP DOMAIN PROTEIN 11"/>
    <property type="match status" value="1"/>
</dbReference>
<sequence length="661" mass="70355">MPTQESQPPLKRPPLGRRHASTPALSKRTVEVPSTPSTPPASTQYHPHKVTTPHRGPRQHVVGGQNRMGHSRNLSLGKNLNKLHKQTQSESGATSKPHRRSQSIAPLTESHTFRRVGSNVSLSRNTSHVSLKKNASNVSLKRIGSGADVGRHKRTVSIRRSRSSSQPGRTSQGNRSTNGAVHFHIGGEMEDDEEQDASWVEENSSQSPGISRDNSMAPTPAGEREPKDEQPVNMVQQLQRPQRVDSPRLGKTSSRPVSRSSSRAPSRPSSRPSSRPPSPIQDPPRVGQRSVSGQTASSGTSGMARSQESRTPDADIITARLLHRHPVHNAPPQMSAISATATATPGSPQPQSFGQTQSSTGSGTPGTAGDLVSRFLGAASQATPKESLVVTHARNPDEQDSASQGGTLDLHKRVKSLVDLPSQQGRPSSSTSSPAPRALGHRTVQSPSRTPSGSGSGSNLPYNQVHPSRTQQKLWLQRASSNVEPGALAPNGSAVGAGAAGGMGVGLSLDGRIESRLARQSEQTALEYRVVRRFRSPIADALVRLTALPSSDKRKPIPRRQTTVAHQVGAGARDRSGLSQSLRGDPAAVARNARLPRTLSARVVSATAGMGGGGSALKESQSAVADDESDHDSGPDENDRDHVEKLLRRMWDQVEYVCGES</sequence>
<feature type="compositionally biased region" description="Polar residues" evidence="1">
    <location>
        <begin position="118"/>
        <end position="139"/>
    </location>
</feature>
<name>A0A165FLM5_XYLHT</name>
<reference evidence="2 3" key="1">
    <citation type="journal article" date="2016" name="Fungal Biol.">
        <title>The genome of Xylona heveae provides a window into fungal endophytism.</title>
        <authorList>
            <person name="Gazis R."/>
            <person name="Kuo A."/>
            <person name="Riley R."/>
            <person name="LaButti K."/>
            <person name="Lipzen A."/>
            <person name="Lin J."/>
            <person name="Amirebrahimi M."/>
            <person name="Hesse C.N."/>
            <person name="Spatafora J.W."/>
            <person name="Henrissat B."/>
            <person name="Hainaut M."/>
            <person name="Grigoriev I.V."/>
            <person name="Hibbett D.S."/>
        </authorList>
    </citation>
    <scope>NUCLEOTIDE SEQUENCE [LARGE SCALE GENOMIC DNA]</scope>
    <source>
        <strain evidence="2 3">TC161</strain>
    </source>
</reference>
<dbReference type="Pfam" id="PF10452">
    <property type="entry name" value="TCO89"/>
    <property type="match status" value="1"/>
</dbReference>
<dbReference type="EMBL" id="KV407461">
    <property type="protein sequence ID" value="KZF21123.1"/>
    <property type="molecule type" value="Genomic_DNA"/>
</dbReference>
<dbReference type="GeneID" id="28896333"/>
<dbReference type="RefSeq" id="XP_018186678.1">
    <property type="nucleotide sequence ID" value="XM_018331196.1"/>
</dbReference>
<dbReference type="GO" id="GO:0031931">
    <property type="term" value="C:TORC1 complex"/>
    <property type="evidence" value="ECO:0007669"/>
    <property type="project" value="InterPro"/>
</dbReference>
<dbReference type="Proteomes" id="UP000076632">
    <property type="component" value="Unassembled WGS sequence"/>
</dbReference>
<feature type="compositionally biased region" description="Low complexity" evidence="1">
    <location>
        <begin position="344"/>
        <end position="367"/>
    </location>
</feature>
<feature type="compositionally biased region" description="Low complexity" evidence="1">
    <location>
        <begin position="253"/>
        <end position="273"/>
    </location>
</feature>
<dbReference type="AlphaFoldDB" id="A0A165FLM5"/>
<dbReference type="OMA" id="AEWEDTT"/>